<reference evidence="1" key="1">
    <citation type="journal article" date="2014" name="Front. Microbiol.">
        <title>High frequency of phylogenetically diverse reductive dehalogenase-homologous genes in deep subseafloor sedimentary metagenomes.</title>
        <authorList>
            <person name="Kawai M."/>
            <person name="Futagami T."/>
            <person name="Toyoda A."/>
            <person name="Takaki Y."/>
            <person name="Nishi S."/>
            <person name="Hori S."/>
            <person name="Arai W."/>
            <person name="Tsubouchi T."/>
            <person name="Morono Y."/>
            <person name="Uchiyama I."/>
            <person name="Ito T."/>
            <person name="Fujiyama A."/>
            <person name="Inagaki F."/>
            <person name="Takami H."/>
        </authorList>
    </citation>
    <scope>NUCLEOTIDE SEQUENCE</scope>
    <source>
        <strain evidence="1">Expedition CK06-06</strain>
    </source>
</reference>
<comment type="caution">
    <text evidence="1">The sequence shown here is derived from an EMBL/GenBank/DDBJ whole genome shotgun (WGS) entry which is preliminary data.</text>
</comment>
<dbReference type="EMBL" id="BARU01015325">
    <property type="protein sequence ID" value="GAH50701.1"/>
    <property type="molecule type" value="Genomic_DNA"/>
</dbReference>
<evidence type="ECO:0000313" key="1">
    <source>
        <dbReference type="EMBL" id="GAH50701.1"/>
    </source>
</evidence>
<dbReference type="AlphaFoldDB" id="X1FYF7"/>
<protein>
    <submittedName>
        <fullName evidence="1">Uncharacterized protein</fullName>
    </submittedName>
</protein>
<sequence length="107" mass="12277">GMISAIAYGFSVTEIVFEENRGKWLVRTSNGLKTLNPEYIKFFSDPFGNLMKIEENIGGSSVDLPLDRMLIWSHNRKFGNWYGESLLNACYKNWFIKDAMLKFANIG</sequence>
<feature type="non-terminal residue" evidence="1">
    <location>
        <position position="107"/>
    </location>
</feature>
<gene>
    <name evidence="1" type="ORF">S03H2_26428</name>
</gene>
<accession>X1FYF7</accession>
<feature type="non-terminal residue" evidence="1">
    <location>
        <position position="1"/>
    </location>
</feature>
<proteinExistence type="predicted"/>
<organism evidence="1">
    <name type="scientific">marine sediment metagenome</name>
    <dbReference type="NCBI Taxonomy" id="412755"/>
    <lineage>
        <taxon>unclassified sequences</taxon>
        <taxon>metagenomes</taxon>
        <taxon>ecological metagenomes</taxon>
    </lineage>
</organism>
<dbReference type="Pfam" id="PF06074">
    <property type="entry name" value="Portal_Mu"/>
    <property type="match status" value="1"/>
</dbReference>
<dbReference type="InterPro" id="IPR009279">
    <property type="entry name" value="Portal_Mu"/>
</dbReference>
<name>X1FYF7_9ZZZZ</name>